<gene>
    <name evidence="2" type="ORF">RchiOBHm_Chr6g0261291</name>
</gene>
<dbReference type="OMA" id="QSCIVAI"/>
<keyword evidence="2" id="KW-0436">Ligase</keyword>
<dbReference type="GO" id="GO:0005783">
    <property type="term" value="C:endoplasmic reticulum"/>
    <property type="evidence" value="ECO:0007669"/>
    <property type="project" value="TreeGrafter"/>
</dbReference>
<keyword evidence="3" id="KW-1185">Reference proteome</keyword>
<evidence type="ECO:0000313" key="3">
    <source>
        <dbReference type="Proteomes" id="UP000238479"/>
    </source>
</evidence>
<proteinExistence type="predicted"/>
<dbReference type="GO" id="GO:0010025">
    <property type="term" value="P:wax biosynthetic process"/>
    <property type="evidence" value="ECO:0007669"/>
    <property type="project" value="TreeGrafter"/>
</dbReference>
<evidence type="ECO:0000259" key="1">
    <source>
        <dbReference type="Pfam" id="PF13193"/>
    </source>
</evidence>
<dbReference type="Gramene" id="PRQ23432">
    <property type="protein sequence ID" value="PRQ23432"/>
    <property type="gene ID" value="RchiOBHm_Chr6g0261291"/>
</dbReference>
<comment type="caution">
    <text evidence="2">The sequence shown here is derived from an EMBL/GenBank/DDBJ whole genome shotgun (WGS) entry which is preliminary data.</text>
</comment>
<dbReference type="PANTHER" id="PTHR43272">
    <property type="entry name" value="LONG-CHAIN-FATTY-ACID--COA LIGASE"/>
    <property type="match status" value="1"/>
</dbReference>
<sequence length="156" mass="18136">MKVIDRKKNIFKLSQVEYVAVESIESKYLQCPLITSIWVYGNSFESFLVAVVVPERKALEDWAAEHHLTDGYKSLCQNMKARKYILDELNSMGQKQQVCAPFEGFELLKAVHLEPNPFDIERDLMTPTFKLKRPLLLKYYKDRVEKLYSEAKGGKV</sequence>
<dbReference type="SUPFAM" id="SSF56801">
    <property type="entry name" value="Acetyl-CoA synthetase-like"/>
    <property type="match status" value="1"/>
</dbReference>
<organism evidence="2 3">
    <name type="scientific">Rosa chinensis</name>
    <name type="common">China rose</name>
    <dbReference type="NCBI Taxonomy" id="74649"/>
    <lineage>
        <taxon>Eukaryota</taxon>
        <taxon>Viridiplantae</taxon>
        <taxon>Streptophyta</taxon>
        <taxon>Embryophyta</taxon>
        <taxon>Tracheophyta</taxon>
        <taxon>Spermatophyta</taxon>
        <taxon>Magnoliopsida</taxon>
        <taxon>eudicotyledons</taxon>
        <taxon>Gunneridae</taxon>
        <taxon>Pentapetalae</taxon>
        <taxon>rosids</taxon>
        <taxon>fabids</taxon>
        <taxon>Rosales</taxon>
        <taxon>Rosaceae</taxon>
        <taxon>Rosoideae</taxon>
        <taxon>Rosoideae incertae sedis</taxon>
        <taxon>Rosa</taxon>
    </lineage>
</organism>
<dbReference type="GO" id="GO:0016020">
    <property type="term" value="C:membrane"/>
    <property type="evidence" value="ECO:0007669"/>
    <property type="project" value="TreeGrafter"/>
</dbReference>
<dbReference type="EMBL" id="PDCK01000044">
    <property type="protein sequence ID" value="PRQ23432.1"/>
    <property type="molecule type" value="Genomic_DNA"/>
</dbReference>
<name>A0A2P6PNE8_ROSCH</name>
<dbReference type="GO" id="GO:0010143">
    <property type="term" value="P:cutin biosynthetic process"/>
    <property type="evidence" value="ECO:0007669"/>
    <property type="project" value="TreeGrafter"/>
</dbReference>
<dbReference type="InterPro" id="IPR025110">
    <property type="entry name" value="AMP-bd_C"/>
</dbReference>
<dbReference type="PANTHER" id="PTHR43272:SF4">
    <property type="entry name" value="LONG CHAIN ACYL-COA SYNTHETASE 2"/>
    <property type="match status" value="1"/>
</dbReference>
<dbReference type="AlphaFoldDB" id="A0A2P6PNE8"/>
<evidence type="ECO:0000313" key="2">
    <source>
        <dbReference type="EMBL" id="PRQ23432.1"/>
    </source>
</evidence>
<dbReference type="GO" id="GO:0004467">
    <property type="term" value="F:long-chain fatty acid-CoA ligase activity"/>
    <property type="evidence" value="ECO:0007669"/>
    <property type="project" value="UniProtKB-EC"/>
</dbReference>
<feature type="domain" description="AMP-binding enzyme C-terminal" evidence="1">
    <location>
        <begin position="24"/>
        <end position="65"/>
    </location>
</feature>
<accession>A0A2P6PNE8</accession>
<dbReference type="EC" id="6.2.1.3" evidence="2"/>
<dbReference type="STRING" id="74649.A0A2P6PNE8"/>
<protein>
    <submittedName>
        <fullName evidence="2">Putative long-chain-fatty-acid--CoA ligase</fullName>
        <ecNumber evidence="2">6.2.1.3</ecNumber>
    </submittedName>
</protein>
<dbReference type="Pfam" id="PF13193">
    <property type="entry name" value="AMP-binding_C"/>
    <property type="match status" value="1"/>
</dbReference>
<reference evidence="2 3" key="1">
    <citation type="journal article" date="2018" name="Nat. Genet.">
        <title>The Rosa genome provides new insights in the design of modern roses.</title>
        <authorList>
            <person name="Bendahmane M."/>
        </authorList>
    </citation>
    <scope>NUCLEOTIDE SEQUENCE [LARGE SCALE GENOMIC DNA]</scope>
    <source>
        <strain evidence="3">cv. Old Blush</strain>
    </source>
</reference>
<dbReference type="Proteomes" id="UP000238479">
    <property type="component" value="Chromosome 6"/>
</dbReference>